<reference evidence="2" key="1">
    <citation type="journal article" date="2019" name="Int. J. Syst. Evol. Microbiol.">
        <title>The Global Catalogue of Microorganisms (GCM) 10K type strain sequencing project: providing services to taxonomists for standard genome sequencing and annotation.</title>
        <authorList>
            <consortium name="The Broad Institute Genomics Platform"/>
            <consortium name="The Broad Institute Genome Sequencing Center for Infectious Disease"/>
            <person name="Wu L."/>
            <person name="Ma J."/>
        </authorList>
    </citation>
    <scope>NUCLEOTIDE SEQUENCE [LARGE SCALE GENOMIC DNA]</scope>
    <source>
        <strain evidence="2">JCM 13378</strain>
    </source>
</reference>
<dbReference type="InterPro" id="IPR006905">
    <property type="entry name" value="Flavin_halogenase"/>
</dbReference>
<sequence length="509" mass="57327">MFSSGTQTKKILILGGGTAGWMTAMILAKKLNKHGFEVSLLESPDIGTIGVGEGSTPALSAFFKSMGIMEEEWMPACNATYKAGITFDGWSTKPGFTQYFHPFKFRLDEQFSQAFFHSIQMRRKGIDIPAHPSPFFLSPLLVEKQLSPIPHYNFPFEPSYGYHFDSGLLGLFLKKKSAQLGIQHIEGKVEEVLLDNEGYISKLVVEQGAHYSADLFVDCSGFSSVLMQKALKVDFKSFASNLFNDSAIAMPSDIGQQIPSETRSTAMKNGWRWQIPLTNRFGNGYVYSTQYCTPDQAEKELREALGLLDSQVVARHLKMKVGRIEKHWHKNCLAIGLSQGFIEPLEATALFLVQQSAALFADAFTHGKFTEENQANYNDTINGYFEGIRDYIAAHYYTNSRTDTQYWIDCHNNHDGQSDTLKHILSVWKKGEDLTAELRRMGVTKYYTSVSWHCLLAGMGIFPEQDTLRAPHPNERQVNMSIVGDFLHRCSLNFDPHIEQLKKLASKVC</sequence>
<proteinExistence type="predicted"/>
<keyword evidence="2" id="KW-1185">Reference proteome</keyword>
<dbReference type="Gene3D" id="3.50.50.60">
    <property type="entry name" value="FAD/NAD(P)-binding domain"/>
    <property type="match status" value="1"/>
</dbReference>
<dbReference type="PANTHER" id="PTHR43747">
    <property type="entry name" value="FAD-BINDING PROTEIN"/>
    <property type="match status" value="1"/>
</dbReference>
<dbReference type="RefSeq" id="WP_343842047.1">
    <property type="nucleotide sequence ID" value="NZ_BAAAEI010000006.1"/>
</dbReference>
<dbReference type="PANTHER" id="PTHR43747:SF4">
    <property type="entry name" value="FLAVIN-DEPENDENT TRYPTOPHAN HALOGENASE"/>
    <property type="match status" value="1"/>
</dbReference>
<dbReference type="InterPro" id="IPR033856">
    <property type="entry name" value="Trp_halogen"/>
</dbReference>
<evidence type="ECO:0000313" key="2">
    <source>
        <dbReference type="Proteomes" id="UP001501757"/>
    </source>
</evidence>
<protein>
    <submittedName>
        <fullName evidence="1">Tryptophan 7-halogenase</fullName>
    </submittedName>
</protein>
<dbReference type="Pfam" id="PF04820">
    <property type="entry name" value="Trp_halogenase"/>
    <property type="match status" value="1"/>
</dbReference>
<dbReference type="PIRSF" id="PIRSF011396">
    <property type="entry name" value="Trp_halogenase"/>
    <property type="match status" value="1"/>
</dbReference>
<dbReference type="Proteomes" id="UP001501757">
    <property type="component" value="Unassembled WGS sequence"/>
</dbReference>
<comment type="caution">
    <text evidence="1">The sequence shown here is derived from an EMBL/GenBank/DDBJ whole genome shotgun (WGS) entry which is preliminary data.</text>
</comment>
<dbReference type="SUPFAM" id="SSF51905">
    <property type="entry name" value="FAD/NAD(P)-binding domain"/>
    <property type="match status" value="1"/>
</dbReference>
<gene>
    <name evidence="1" type="ORF">GCM10009092_07990</name>
</gene>
<dbReference type="InterPro" id="IPR036188">
    <property type="entry name" value="FAD/NAD-bd_sf"/>
</dbReference>
<dbReference type="EMBL" id="BAAAEI010000006">
    <property type="protein sequence ID" value="GAA0345904.1"/>
    <property type="molecule type" value="Genomic_DNA"/>
</dbReference>
<dbReference type="InterPro" id="IPR050816">
    <property type="entry name" value="Flavin-dep_Halogenase_NPB"/>
</dbReference>
<accession>A0ABP3GHR7</accession>
<evidence type="ECO:0000313" key="1">
    <source>
        <dbReference type="EMBL" id="GAA0345904.1"/>
    </source>
</evidence>
<organism evidence="1 2">
    <name type="scientific">Bowmanella denitrificans</name>
    <dbReference type="NCBI Taxonomy" id="366582"/>
    <lineage>
        <taxon>Bacteria</taxon>
        <taxon>Pseudomonadati</taxon>
        <taxon>Pseudomonadota</taxon>
        <taxon>Gammaproteobacteria</taxon>
        <taxon>Alteromonadales</taxon>
        <taxon>Alteromonadaceae</taxon>
        <taxon>Bowmanella</taxon>
    </lineage>
</organism>
<name>A0ABP3GHR7_9ALTE</name>